<keyword evidence="1" id="KW-0677">Repeat</keyword>
<evidence type="ECO:0000256" key="2">
    <source>
        <dbReference type="ARBA" id="ARBA00022803"/>
    </source>
</evidence>
<dbReference type="Proteomes" id="UP000588604">
    <property type="component" value="Unassembled WGS sequence"/>
</dbReference>
<dbReference type="PANTHER" id="PTHR44858:SF1">
    <property type="entry name" value="UDP-N-ACETYLGLUCOSAMINE--PEPTIDE N-ACETYLGLUCOSAMINYLTRANSFERASE SPINDLY-RELATED"/>
    <property type="match status" value="1"/>
</dbReference>
<dbReference type="PROSITE" id="PS51257">
    <property type="entry name" value="PROKAR_LIPOPROTEIN"/>
    <property type="match status" value="1"/>
</dbReference>
<keyword evidence="5" id="KW-1185">Reference proteome</keyword>
<evidence type="ECO:0000256" key="3">
    <source>
        <dbReference type="PROSITE-ProRule" id="PRU00339"/>
    </source>
</evidence>
<sequence length="265" mass="30150">MKRIPHILTISIVILLLSSCSNDFQKIEALYNSQNYEAALEELNSYLFFHVTDLKAIHMRARSYEELGDFSSAKKDYEKIIALDDEYAQAYAGLGKLYFEEEDYDKSESYLLRAASLEPKDFDILYLLGRVQLINEKYTSAELFLTKAREINPTNAKVHFYEGMVRAMKGDVLGCAVSFNKYVQFEPDQLVGRYNRGFALMRAGYVSFALEDFEAVLKANPNHVEALAKKGYCLARMGNPEGCNILQEAAIKGSEYAQNQKEICI</sequence>
<keyword evidence="2 3" id="KW-0802">TPR repeat</keyword>
<dbReference type="InterPro" id="IPR050498">
    <property type="entry name" value="Ycf3"/>
</dbReference>
<dbReference type="SMART" id="SM00028">
    <property type="entry name" value="TPR"/>
    <property type="match status" value="4"/>
</dbReference>
<comment type="caution">
    <text evidence="4">The sequence shown here is derived from an EMBL/GenBank/DDBJ whole genome shotgun (WGS) entry which is preliminary data.</text>
</comment>
<evidence type="ECO:0000313" key="4">
    <source>
        <dbReference type="EMBL" id="MBB6325633.1"/>
    </source>
</evidence>
<accession>A0A841MFR2</accession>
<organism evidence="4 5">
    <name type="scientific">Algoriphagus iocasae</name>
    <dbReference type="NCBI Taxonomy" id="1836499"/>
    <lineage>
        <taxon>Bacteria</taxon>
        <taxon>Pseudomonadati</taxon>
        <taxon>Bacteroidota</taxon>
        <taxon>Cytophagia</taxon>
        <taxon>Cytophagales</taxon>
        <taxon>Cyclobacteriaceae</taxon>
        <taxon>Algoriphagus</taxon>
    </lineage>
</organism>
<evidence type="ECO:0000256" key="1">
    <source>
        <dbReference type="ARBA" id="ARBA00022737"/>
    </source>
</evidence>
<dbReference type="InterPro" id="IPR019734">
    <property type="entry name" value="TPR_rpt"/>
</dbReference>
<name>A0A841MFR2_9BACT</name>
<gene>
    <name evidence="4" type="ORF">FHS59_001248</name>
</gene>
<dbReference type="PANTHER" id="PTHR44858">
    <property type="entry name" value="TETRATRICOPEPTIDE REPEAT PROTEIN 6"/>
    <property type="match status" value="1"/>
</dbReference>
<protein>
    <submittedName>
        <fullName evidence="4">Flp pilus assembly protein TadD</fullName>
    </submittedName>
</protein>
<dbReference type="SUPFAM" id="SSF48452">
    <property type="entry name" value="TPR-like"/>
    <property type="match status" value="2"/>
</dbReference>
<dbReference type="PROSITE" id="PS50293">
    <property type="entry name" value="TPR_REGION"/>
    <property type="match status" value="1"/>
</dbReference>
<dbReference type="PROSITE" id="PS50005">
    <property type="entry name" value="TPR"/>
    <property type="match status" value="2"/>
</dbReference>
<feature type="repeat" description="TPR" evidence="3">
    <location>
        <begin position="54"/>
        <end position="87"/>
    </location>
</feature>
<proteinExistence type="predicted"/>
<dbReference type="EMBL" id="JACIJO010000001">
    <property type="protein sequence ID" value="MBB6325633.1"/>
    <property type="molecule type" value="Genomic_DNA"/>
</dbReference>
<dbReference type="Pfam" id="PF13432">
    <property type="entry name" value="TPR_16"/>
    <property type="match status" value="2"/>
</dbReference>
<dbReference type="RefSeq" id="WP_184494033.1">
    <property type="nucleotide sequence ID" value="NZ_JACIJO010000001.1"/>
</dbReference>
<feature type="repeat" description="TPR" evidence="3">
    <location>
        <begin position="88"/>
        <end position="121"/>
    </location>
</feature>
<reference evidence="4 5" key="1">
    <citation type="submission" date="2020-08" db="EMBL/GenBank/DDBJ databases">
        <title>Genomic Encyclopedia of Type Strains, Phase IV (KMG-IV): sequencing the most valuable type-strain genomes for metagenomic binning, comparative biology and taxonomic classification.</title>
        <authorList>
            <person name="Goeker M."/>
        </authorList>
    </citation>
    <scope>NUCLEOTIDE SEQUENCE [LARGE SCALE GENOMIC DNA]</scope>
    <source>
        <strain evidence="4 5">DSM 102044</strain>
    </source>
</reference>
<evidence type="ECO:0000313" key="5">
    <source>
        <dbReference type="Proteomes" id="UP000588604"/>
    </source>
</evidence>
<dbReference type="InterPro" id="IPR011990">
    <property type="entry name" value="TPR-like_helical_dom_sf"/>
</dbReference>
<dbReference type="AlphaFoldDB" id="A0A841MFR2"/>
<dbReference type="Gene3D" id="1.25.40.10">
    <property type="entry name" value="Tetratricopeptide repeat domain"/>
    <property type="match status" value="1"/>
</dbReference>